<name>A0A0D2B4C4_9PEZI</name>
<evidence type="ECO:0000313" key="1">
    <source>
        <dbReference type="EMBL" id="KIW06069.1"/>
    </source>
</evidence>
<dbReference type="InParanoid" id="A0A0D2B4C4"/>
<reference evidence="1 2" key="1">
    <citation type="submission" date="2015-01" db="EMBL/GenBank/DDBJ databases">
        <title>The Genome Sequence of Ochroconis gallopava CBS43764.</title>
        <authorList>
            <consortium name="The Broad Institute Genomics Platform"/>
            <person name="Cuomo C."/>
            <person name="de Hoog S."/>
            <person name="Gorbushina A."/>
            <person name="Stielow B."/>
            <person name="Teixiera M."/>
            <person name="Abouelleil A."/>
            <person name="Chapman S.B."/>
            <person name="Priest M."/>
            <person name="Young S.K."/>
            <person name="Wortman J."/>
            <person name="Nusbaum C."/>
            <person name="Birren B."/>
        </authorList>
    </citation>
    <scope>NUCLEOTIDE SEQUENCE [LARGE SCALE GENOMIC DNA]</scope>
    <source>
        <strain evidence="1 2">CBS 43764</strain>
    </source>
</reference>
<dbReference type="HOGENOM" id="CLU_1050544_0_0_1"/>
<keyword evidence="2" id="KW-1185">Reference proteome</keyword>
<sequence length="265" mass="29465">MTTLTPATSSLRPKPKPRILAIGIQDRTFADSRMYARLRTLLRKFADIYYCSTAVAAVAALRKRSNPPLAVLIVDAGITQRRDVTVACVEYMRRGGRVVFAANFANYMPPTQDVRRFFSSFGVFWTFEDGGPSRGVIARKNRQLLQGDESAAWRCVEDEIVYRQAQVLGNVKKEHAVFTAMEAEEQSLAAESEKTESAVPLRNANDGCELLPRRLGPTRYRTPIAWAKQRYGYIGVIGDVNAQPESEVLVVCMLGLIDTVQVATA</sequence>
<dbReference type="RefSeq" id="XP_016215938.1">
    <property type="nucleotide sequence ID" value="XM_016356415.1"/>
</dbReference>
<organism evidence="1 2">
    <name type="scientific">Verruconis gallopava</name>
    <dbReference type="NCBI Taxonomy" id="253628"/>
    <lineage>
        <taxon>Eukaryota</taxon>
        <taxon>Fungi</taxon>
        <taxon>Dikarya</taxon>
        <taxon>Ascomycota</taxon>
        <taxon>Pezizomycotina</taxon>
        <taxon>Dothideomycetes</taxon>
        <taxon>Pleosporomycetidae</taxon>
        <taxon>Venturiales</taxon>
        <taxon>Sympoventuriaceae</taxon>
        <taxon>Verruconis</taxon>
    </lineage>
</organism>
<protein>
    <submittedName>
        <fullName evidence="1">Uncharacterized protein</fullName>
    </submittedName>
</protein>
<dbReference type="EMBL" id="KN847536">
    <property type="protein sequence ID" value="KIW06069.1"/>
    <property type="molecule type" value="Genomic_DNA"/>
</dbReference>
<dbReference type="VEuPathDB" id="FungiDB:PV09_03241"/>
<evidence type="ECO:0000313" key="2">
    <source>
        <dbReference type="Proteomes" id="UP000053259"/>
    </source>
</evidence>
<proteinExistence type="predicted"/>
<gene>
    <name evidence="1" type="ORF">PV09_03241</name>
</gene>
<dbReference type="OrthoDB" id="167809at2759"/>
<dbReference type="AlphaFoldDB" id="A0A0D2B4C4"/>
<dbReference type="STRING" id="253628.A0A0D2B4C4"/>
<dbReference type="GeneID" id="27311214"/>
<dbReference type="Proteomes" id="UP000053259">
    <property type="component" value="Unassembled WGS sequence"/>
</dbReference>
<accession>A0A0D2B4C4</accession>